<dbReference type="EMBL" id="JAAKZV010000095">
    <property type="protein sequence ID" value="NGN66410.1"/>
    <property type="molecule type" value="Genomic_DNA"/>
</dbReference>
<dbReference type="Gene3D" id="3.40.630.30">
    <property type="match status" value="1"/>
</dbReference>
<keyword evidence="2" id="KW-0012">Acyltransferase</keyword>
<dbReference type="GO" id="GO:0016747">
    <property type="term" value="F:acyltransferase activity, transferring groups other than amino-acyl groups"/>
    <property type="evidence" value="ECO:0007669"/>
    <property type="project" value="InterPro"/>
</dbReference>
<feature type="domain" description="N-acetyltransferase" evidence="3">
    <location>
        <begin position="1"/>
        <end position="147"/>
    </location>
</feature>
<gene>
    <name evidence="4" type="ORF">G5C51_21230</name>
</gene>
<evidence type="ECO:0000313" key="5">
    <source>
        <dbReference type="Proteomes" id="UP000481583"/>
    </source>
</evidence>
<keyword evidence="5" id="KW-1185">Reference proteome</keyword>
<dbReference type="Proteomes" id="UP000481583">
    <property type="component" value="Unassembled WGS sequence"/>
</dbReference>
<reference evidence="4 5" key="1">
    <citation type="submission" date="2020-02" db="EMBL/GenBank/DDBJ databases">
        <title>Whole-genome analyses of novel actinobacteria.</title>
        <authorList>
            <person name="Sahin N."/>
        </authorList>
    </citation>
    <scope>NUCLEOTIDE SEQUENCE [LARGE SCALE GENOMIC DNA]</scope>
    <source>
        <strain evidence="4 5">A7024</strain>
    </source>
</reference>
<dbReference type="PROSITE" id="PS51186">
    <property type="entry name" value="GNAT"/>
    <property type="match status" value="1"/>
</dbReference>
<dbReference type="Pfam" id="PF00583">
    <property type="entry name" value="Acetyltransf_1"/>
    <property type="match status" value="1"/>
</dbReference>
<accession>A0A6G4U3T7</accession>
<organism evidence="4 5">
    <name type="scientific">Streptomyces coryli</name>
    <dbReference type="NCBI Taxonomy" id="1128680"/>
    <lineage>
        <taxon>Bacteria</taxon>
        <taxon>Bacillati</taxon>
        <taxon>Actinomycetota</taxon>
        <taxon>Actinomycetes</taxon>
        <taxon>Kitasatosporales</taxon>
        <taxon>Streptomycetaceae</taxon>
        <taxon>Streptomyces</taxon>
    </lineage>
</organism>
<dbReference type="SUPFAM" id="SSF55729">
    <property type="entry name" value="Acyl-CoA N-acyltransferases (Nat)"/>
    <property type="match status" value="1"/>
</dbReference>
<dbReference type="PANTHER" id="PTHR43420">
    <property type="entry name" value="ACETYLTRANSFERASE"/>
    <property type="match status" value="1"/>
</dbReference>
<evidence type="ECO:0000313" key="4">
    <source>
        <dbReference type="EMBL" id="NGN66410.1"/>
    </source>
</evidence>
<protein>
    <submittedName>
        <fullName evidence="4">GNAT family N-acetyltransferase</fullName>
    </submittedName>
</protein>
<proteinExistence type="predicted"/>
<dbReference type="PANTHER" id="PTHR43420:SF47">
    <property type="entry name" value="N-ACETYLTRANSFERASE DOMAIN-CONTAINING PROTEIN"/>
    <property type="match status" value="1"/>
</dbReference>
<keyword evidence="1 4" id="KW-0808">Transferase</keyword>
<dbReference type="InterPro" id="IPR000182">
    <property type="entry name" value="GNAT_dom"/>
</dbReference>
<evidence type="ECO:0000259" key="3">
    <source>
        <dbReference type="PROSITE" id="PS51186"/>
    </source>
</evidence>
<evidence type="ECO:0000256" key="1">
    <source>
        <dbReference type="ARBA" id="ARBA00022679"/>
    </source>
</evidence>
<name>A0A6G4U3T7_9ACTN</name>
<dbReference type="AlphaFoldDB" id="A0A6G4U3T7"/>
<sequence length="282" mass="29728">MIVRPIRDTKDDAEAVRTVAASALDGPWPPERSIRHTARTRHLARTDPGGCWLAHADDGRPLATVLSSRREGTWGLSLLAVAPEAQGKGAGRALLARALAYGKGCLRGIICASADPRAARAYRAAGFALHPAMRLSGDVDVAGLDAPDGAVIEGGPKQRDMMDSVDRLRRGGAHGPDHDELLRHFACLVCDDLAGSGYVYVGEDGTIELLAATSRRIATRLLTAAMLSLGPGAHAHVGGLTAEQQWAVDVGLAARLDLAADGFVALRGMRPPEPYVPSRAYL</sequence>
<dbReference type="RefSeq" id="WP_165239726.1">
    <property type="nucleotide sequence ID" value="NZ_JAAKZV010000095.1"/>
</dbReference>
<dbReference type="InterPro" id="IPR016181">
    <property type="entry name" value="Acyl_CoA_acyltransferase"/>
</dbReference>
<dbReference type="InterPro" id="IPR050680">
    <property type="entry name" value="YpeA/RimI_acetyltransf"/>
</dbReference>
<dbReference type="CDD" id="cd04301">
    <property type="entry name" value="NAT_SF"/>
    <property type="match status" value="1"/>
</dbReference>
<comment type="caution">
    <text evidence="4">The sequence shown here is derived from an EMBL/GenBank/DDBJ whole genome shotgun (WGS) entry which is preliminary data.</text>
</comment>
<evidence type="ECO:0000256" key="2">
    <source>
        <dbReference type="ARBA" id="ARBA00023315"/>
    </source>
</evidence>